<keyword evidence="2" id="KW-0121">Carboxypeptidase</keyword>
<evidence type="ECO:0000313" key="9">
    <source>
        <dbReference type="Proteomes" id="UP000051494"/>
    </source>
</evidence>
<dbReference type="GO" id="GO:0005886">
    <property type="term" value="C:plasma membrane"/>
    <property type="evidence" value="ECO:0007669"/>
    <property type="project" value="TreeGrafter"/>
</dbReference>
<feature type="domain" description="Penicillin-binding protein transpeptidase" evidence="5">
    <location>
        <begin position="264"/>
        <end position="554"/>
    </location>
</feature>
<gene>
    <name evidence="7" type="primary">ftsI_2</name>
    <name evidence="8" type="ORF">CC99x_002455</name>
    <name evidence="7" type="ORF">CC99x_02425</name>
</gene>
<evidence type="ECO:0000259" key="6">
    <source>
        <dbReference type="Pfam" id="PF03717"/>
    </source>
</evidence>
<dbReference type="RefSeq" id="WP_083477413.1">
    <property type="nucleotide sequence ID" value="NZ_LKHV02000001.1"/>
</dbReference>
<name>A0A0Q9Y991_9GAMM</name>
<dbReference type="AlphaFoldDB" id="A0A0Q9Y991"/>
<dbReference type="EMBL" id="LKHV02000001">
    <property type="protein sequence ID" value="MCS5707761.1"/>
    <property type="molecule type" value="Genomic_DNA"/>
</dbReference>
<comment type="subcellular location">
    <subcellularLocation>
        <location evidence="1">Membrane</location>
    </subcellularLocation>
</comment>
<dbReference type="PANTHER" id="PTHR30627:SF1">
    <property type="entry name" value="PEPTIDOGLYCAN D,D-TRANSPEPTIDASE FTSI"/>
    <property type="match status" value="1"/>
</dbReference>
<keyword evidence="9" id="KW-1185">Reference proteome</keyword>
<dbReference type="STRING" id="437022.CC99x_02425"/>
<dbReference type="Gene3D" id="3.90.1310.10">
    <property type="entry name" value="Penicillin-binding protein 2a (Domain 2)"/>
    <property type="match status" value="1"/>
</dbReference>
<evidence type="ECO:0000256" key="1">
    <source>
        <dbReference type="ARBA" id="ARBA00004370"/>
    </source>
</evidence>
<evidence type="ECO:0000256" key="4">
    <source>
        <dbReference type="SAM" id="Phobius"/>
    </source>
</evidence>
<keyword evidence="7" id="KW-0328">Glycosyltransferase</keyword>
<dbReference type="InterPro" id="IPR050515">
    <property type="entry name" value="Beta-lactam/transpept"/>
</dbReference>
<keyword evidence="2" id="KW-0378">Hydrolase</keyword>
<evidence type="ECO:0000256" key="2">
    <source>
        <dbReference type="ARBA" id="ARBA00022645"/>
    </source>
</evidence>
<keyword evidence="4" id="KW-1133">Transmembrane helix</keyword>
<dbReference type="Pfam" id="PF00905">
    <property type="entry name" value="Transpeptidase"/>
    <property type="match status" value="1"/>
</dbReference>
<evidence type="ECO:0000313" key="8">
    <source>
        <dbReference type="EMBL" id="MCS5707761.1"/>
    </source>
</evidence>
<dbReference type="Pfam" id="PF03717">
    <property type="entry name" value="PBP_dimer"/>
    <property type="match status" value="1"/>
</dbReference>
<feature type="domain" description="Penicillin-binding protein dimerisation" evidence="6">
    <location>
        <begin position="74"/>
        <end position="221"/>
    </location>
</feature>
<evidence type="ECO:0000256" key="3">
    <source>
        <dbReference type="ARBA" id="ARBA00023136"/>
    </source>
</evidence>
<dbReference type="EMBL" id="LKHV01000018">
    <property type="protein sequence ID" value="KRG17355.1"/>
    <property type="molecule type" value="Genomic_DNA"/>
</dbReference>
<evidence type="ECO:0000259" key="5">
    <source>
        <dbReference type="Pfam" id="PF00905"/>
    </source>
</evidence>
<reference evidence="7" key="1">
    <citation type="submission" date="2015-09" db="EMBL/GenBank/DDBJ databases">
        <title>Draft Genome Sequences of Two Novel Amoeba-resistant Intranuclear Bacteria, Candidatus Berkiella cookevillensis and Candidatus Berkiella aquae.</title>
        <authorList>
            <person name="Mehari Y.T."/>
            <person name="Arivett B.A."/>
            <person name="Farone A.L."/>
            <person name="Gunderson J.H."/>
            <person name="Farone M.B."/>
        </authorList>
    </citation>
    <scope>NUCLEOTIDE SEQUENCE [LARGE SCALE GENOMIC DNA]</scope>
    <source>
        <strain evidence="7">CC99</strain>
    </source>
</reference>
<dbReference type="InterPro" id="IPR036138">
    <property type="entry name" value="PBP_dimer_sf"/>
</dbReference>
<dbReference type="OrthoDB" id="9766847at2"/>
<accession>A0A0Q9Y991</accession>
<dbReference type="PATRIC" id="fig|1590042.3.peg.2484"/>
<protein>
    <submittedName>
        <fullName evidence="8">Penicillin-binding protein 2</fullName>
    </submittedName>
    <submittedName>
        <fullName evidence="7">Peptidoglycan synthase FtsI</fullName>
        <ecNumber evidence="7">2.4.1.129</ecNumber>
    </submittedName>
</protein>
<dbReference type="GO" id="GO:0071555">
    <property type="term" value="P:cell wall organization"/>
    <property type="evidence" value="ECO:0007669"/>
    <property type="project" value="TreeGrafter"/>
</dbReference>
<dbReference type="PANTHER" id="PTHR30627">
    <property type="entry name" value="PEPTIDOGLYCAN D,D-TRANSPEPTIDASE"/>
    <property type="match status" value="1"/>
</dbReference>
<reference evidence="8" key="2">
    <citation type="journal article" date="2016" name="Genome Announc.">
        <title>Draft Genome Sequences of Two Novel Amoeba-Resistant Intranuclear Bacteria, 'Candidatus Berkiella cookevillensis' and 'Candidatus Berkiella aquae'.</title>
        <authorList>
            <person name="Mehari Y.T."/>
            <person name="Arivett B.A."/>
            <person name="Farone A.L."/>
            <person name="Gunderson J.H."/>
            <person name="Farone M.B."/>
        </authorList>
    </citation>
    <scope>NUCLEOTIDE SEQUENCE</scope>
    <source>
        <strain evidence="8">CC99</strain>
    </source>
</reference>
<feature type="transmembrane region" description="Helical" evidence="4">
    <location>
        <begin position="33"/>
        <end position="54"/>
    </location>
</feature>
<organism evidence="7">
    <name type="scientific">Candidatus Berkiella cookevillensis</name>
    <dbReference type="NCBI Taxonomy" id="437022"/>
    <lineage>
        <taxon>Bacteria</taxon>
        <taxon>Pseudomonadati</taxon>
        <taxon>Pseudomonadota</taxon>
        <taxon>Gammaproteobacteria</taxon>
        <taxon>Candidatus Berkiellales</taxon>
        <taxon>Candidatus Berkiellaceae</taxon>
        <taxon>Candidatus Berkiella</taxon>
    </lineage>
</organism>
<dbReference type="Proteomes" id="UP000051494">
    <property type="component" value="Unassembled WGS sequence"/>
</dbReference>
<dbReference type="InterPro" id="IPR005311">
    <property type="entry name" value="PBP_dimer"/>
</dbReference>
<comment type="caution">
    <text evidence="7">The sequence shown here is derived from an EMBL/GenBank/DDBJ whole genome shotgun (WGS) entry which is preliminary data.</text>
</comment>
<keyword evidence="7" id="KW-0808">Transferase</keyword>
<evidence type="ECO:0000313" key="7">
    <source>
        <dbReference type="EMBL" id="KRG17355.1"/>
    </source>
</evidence>
<dbReference type="InterPro" id="IPR001460">
    <property type="entry name" value="PCN-bd_Tpept"/>
</dbReference>
<dbReference type="GO" id="GO:0016757">
    <property type="term" value="F:glycosyltransferase activity"/>
    <property type="evidence" value="ECO:0007669"/>
    <property type="project" value="UniProtKB-KW"/>
</dbReference>
<dbReference type="GO" id="GO:0004180">
    <property type="term" value="F:carboxypeptidase activity"/>
    <property type="evidence" value="ECO:0007669"/>
    <property type="project" value="UniProtKB-KW"/>
</dbReference>
<sequence length="610" mass="67064">MRNTTTDNNHRYQTRGFQSTEQEIPSTSIRRRLIKFGFIVFLLILIVRLFTLHITQNDFLRKQGNARTLRTIQIPSYRGLITDRRGVPLAVSTPVDAIWMNPKLFNPSDEQLHKLSSLLNLEAREILSKQTQYATKSFVYLKRGLPPNVASQVAELRIAGLGKNREFKRFYPSGKQVAQLVGFTDIDDVGQAGLELSFENHLKPKIGKKRVLEDRMGNWIQDIDQFEAPKSGQNIALSIDLRIQSIALRELEAAVEKFGAKSATLVMIDIESGEVLAMVTAPSYNPNNPKERVGDAVRNKALTDQLEPGSTVKPISVLSALASEQFDPNTIIDTYPGTMRVGDHVVRDLRNYGKLSIKEILERSSNVGVSKITLSLPSKQLINTFDKLGLGTGTLTSFPGEQGGKLPPPPHPKNPFGHATLAFGYGLAVTPIQLAQAYAVIGAKGIKRPVSLIKQEGKPQEERVLPQNICESMLEMLVSVGHRAKVSGFLTAGKTGTIRVVGPQGYDPNRHIGLFAGVSPVKNPKLATVVIVEEPDEKHYYGGLTAAPIYKNVVSQALIVLNVPPEFEQAPIMAKNETVPATPVENKVVATTTNKSLLKNRRNEGAGNRA</sequence>
<dbReference type="Gene3D" id="3.30.450.330">
    <property type="match status" value="1"/>
</dbReference>
<proteinExistence type="predicted"/>
<dbReference type="SUPFAM" id="SSF56601">
    <property type="entry name" value="beta-lactamase/transpeptidase-like"/>
    <property type="match status" value="1"/>
</dbReference>
<dbReference type="Gene3D" id="3.40.710.10">
    <property type="entry name" value="DD-peptidase/beta-lactamase superfamily"/>
    <property type="match status" value="1"/>
</dbReference>
<reference evidence="8" key="3">
    <citation type="submission" date="2021-06" db="EMBL/GenBank/DDBJ databases">
        <title>Genomic Description and Analysis of Intracellular Bacteria, Candidatus Berkiella cookevillensis and Candidatus Berkiella aquae.</title>
        <authorList>
            <person name="Kidane D.T."/>
            <person name="Mehari Y.T."/>
            <person name="Rice F.C."/>
            <person name="Arivett B.A."/>
            <person name="Farone A.L."/>
            <person name="Berk S.G."/>
            <person name="Farone M.B."/>
        </authorList>
    </citation>
    <scope>NUCLEOTIDE SEQUENCE</scope>
    <source>
        <strain evidence="8">CC99</strain>
    </source>
</reference>
<dbReference type="SUPFAM" id="SSF56519">
    <property type="entry name" value="Penicillin binding protein dimerisation domain"/>
    <property type="match status" value="1"/>
</dbReference>
<keyword evidence="2" id="KW-0645">Protease</keyword>
<dbReference type="InterPro" id="IPR012338">
    <property type="entry name" value="Beta-lactam/transpept-like"/>
</dbReference>
<dbReference type="EC" id="2.4.1.129" evidence="7"/>
<keyword evidence="3 4" id="KW-0472">Membrane</keyword>
<dbReference type="GO" id="GO:0008658">
    <property type="term" value="F:penicillin binding"/>
    <property type="evidence" value="ECO:0007669"/>
    <property type="project" value="InterPro"/>
</dbReference>
<keyword evidence="4" id="KW-0812">Transmembrane</keyword>
<dbReference type="Gene3D" id="1.10.150.770">
    <property type="match status" value="1"/>
</dbReference>